<dbReference type="InterPro" id="IPR036291">
    <property type="entry name" value="NAD(P)-bd_dom_sf"/>
</dbReference>
<dbReference type="GO" id="GO:0035925">
    <property type="term" value="F:mRNA 3'-UTR AU-rich region binding"/>
    <property type="evidence" value="ECO:0007669"/>
    <property type="project" value="TreeGrafter"/>
</dbReference>
<evidence type="ECO:0000313" key="4">
    <source>
        <dbReference type="EMBL" id="PSJ41573.1"/>
    </source>
</evidence>
<keyword evidence="5" id="KW-1185">Reference proteome</keyword>
<dbReference type="InterPro" id="IPR047618">
    <property type="entry name" value="QOR-like"/>
</dbReference>
<keyword evidence="1" id="KW-0521">NADP</keyword>
<dbReference type="Gene3D" id="3.90.180.10">
    <property type="entry name" value="Medium-chain alcohol dehydrogenases, catalytic domain"/>
    <property type="match status" value="1"/>
</dbReference>
<evidence type="ECO:0000256" key="1">
    <source>
        <dbReference type="ARBA" id="ARBA00022857"/>
    </source>
</evidence>
<protein>
    <submittedName>
        <fullName evidence="4">Quinone oxidoreductase</fullName>
    </submittedName>
</protein>
<dbReference type="AlphaFoldDB" id="A0A2P7QUD0"/>
<dbReference type="InterPro" id="IPR013149">
    <property type="entry name" value="ADH-like_C"/>
</dbReference>
<dbReference type="SUPFAM" id="SSF51735">
    <property type="entry name" value="NAD(P)-binding Rossmann-fold domains"/>
    <property type="match status" value="1"/>
</dbReference>
<comment type="caution">
    <text evidence="4">The sequence shown here is derived from an EMBL/GenBank/DDBJ whole genome shotgun (WGS) entry which is preliminary data.</text>
</comment>
<proteinExistence type="predicted"/>
<dbReference type="Proteomes" id="UP000241167">
    <property type="component" value="Unassembled WGS sequence"/>
</dbReference>
<dbReference type="EMBL" id="PXYI01000002">
    <property type="protein sequence ID" value="PSJ41573.1"/>
    <property type="molecule type" value="Genomic_DNA"/>
</dbReference>
<dbReference type="InterPro" id="IPR011032">
    <property type="entry name" value="GroES-like_sf"/>
</dbReference>
<organism evidence="4 5">
    <name type="scientific">Allosphingosinicella deserti</name>
    <dbReference type="NCBI Taxonomy" id="2116704"/>
    <lineage>
        <taxon>Bacteria</taxon>
        <taxon>Pseudomonadati</taxon>
        <taxon>Pseudomonadota</taxon>
        <taxon>Alphaproteobacteria</taxon>
        <taxon>Sphingomonadales</taxon>
        <taxon>Sphingomonadaceae</taxon>
        <taxon>Allosphingosinicella</taxon>
    </lineage>
</organism>
<dbReference type="Pfam" id="PF08240">
    <property type="entry name" value="ADH_N"/>
    <property type="match status" value="1"/>
</dbReference>
<reference evidence="4 5" key="1">
    <citation type="submission" date="2018-03" db="EMBL/GenBank/DDBJ databases">
        <title>The draft genome of Sphingosinicella sp. GL-C-18.</title>
        <authorList>
            <person name="Liu L."/>
            <person name="Li L."/>
            <person name="Liang L."/>
            <person name="Zhang X."/>
            <person name="Wang T."/>
        </authorList>
    </citation>
    <scope>NUCLEOTIDE SEQUENCE [LARGE SCALE GENOMIC DNA]</scope>
    <source>
        <strain evidence="4 5">GL-C-18</strain>
    </source>
</reference>
<dbReference type="SUPFAM" id="SSF50129">
    <property type="entry name" value="GroES-like"/>
    <property type="match status" value="1"/>
</dbReference>
<sequence>MSDPYAFILRETGGPETLAAEGISIPVPGPGQVLVRHEAIGLNFIDTYHRSGLYPLPLPSGVGNEAACTIESVGEGVSGFREGNRVGYFTGPLGAYSTHRVVDANRLVPLPDDIGFEDAAATMLKGCTAEYLIERCARVAAGDTVLVHSAAGGVGSILVPWLKAIGATVIAHAGDSRKAAIAKELGADHALCCPLDELASEVRTRTEGKGVPVVLDGVGAASWKASLGSVARRGIVVTYGNASGPVPPFTALDLLSAGSIFVTRPTLGDYCHTQEERQNSAARVFEMIRSGVVKVRIGARFPLRDAAEAHRAIESRATTGSTVLMP</sequence>
<dbReference type="InterPro" id="IPR013154">
    <property type="entry name" value="ADH-like_N"/>
</dbReference>
<accession>A0A2P7QUD0</accession>
<dbReference type="Pfam" id="PF00107">
    <property type="entry name" value="ADH_zinc_N"/>
    <property type="match status" value="1"/>
</dbReference>
<dbReference type="GO" id="GO:0003960">
    <property type="term" value="F:quinone reductase (NADPH) activity"/>
    <property type="evidence" value="ECO:0007669"/>
    <property type="project" value="InterPro"/>
</dbReference>
<dbReference type="GO" id="GO:0070402">
    <property type="term" value="F:NADPH binding"/>
    <property type="evidence" value="ECO:0007669"/>
    <property type="project" value="TreeGrafter"/>
</dbReference>
<dbReference type="OrthoDB" id="9805883at2"/>
<dbReference type="SMART" id="SM00829">
    <property type="entry name" value="PKS_ER"/>
    <property type="match status" value="1"/>
</dbReference>
<dbReference type="PANTHER" id="PTHR48106:SF13">
    <property type="entry name" value="QUINONE OXIDOREDUCTASE-RELATED"/>
    <property type="match status" value="1"/>
</dbReference>
<dbReference type="GO" id="GO:0005829">
    <property type="term" value="C:cytosol"/>
    <property type="evidence" value="ECO:0007669"/>
    <property type="project" value="TreeGrafter"/>
</dbReference>
<dbReference type="CDD" id="cd05286">
    <property type="entry name" value="QOR2"/>
    <property type="match status" value="1"/>
</dbReference>
<keyword evidence="2" id="KW-0560">Oxidoreductase</keyword>
<dbReference type="Gene3D" id="3.40.50.720">
    <property type="entry name" value="NAD(P)-binding Rossmann-like Domain"/>
    <property type="match status" value="1"/>
</dbReference>
<dbReference type="RefSeq" id="WP_106511735.1">
    <property type="nucleotide sequence ID" value="NZ_PXYI01000002.1"/>
</dbReference>
<dbReference type="PANTHER" id="PTHR48106">
    <property type="entry name" value="QUINONE OXIDOREDUCTASE PIG3-RELATED"/>
    <property type="match status" value="1"/>
</dbReference>
<evidence type="ECO:0000256" key="2">
    <source>
        <dbReference type="ARBA" id="ARBA00023002"/>
    </source>
</evidence>
<dbReference type="InterPro" id="IPR020843">
    <property type="entry name" value="ER"/>
</dbReference>
<evidence type="ECO:0000313" key="5">
    <source>
        <dbReference type="Proteomes" id="UP000241167"/>
    </source>
</evidence>
<evidence type="ECO:0000259" key="3">
    <source>
        <dbReference type="SMART" id="SM00829"/>
    </source>
</evidence>
<name>A0A2P7QUD0_9SPHN</name>
<feature type="domain" description="Enoyl reductase (ER)" evidence="3">
    <location>
        <begin position="13"/>
        <end position="324"/>
    </location>
</feature>
<gene>
    <name evidence="4" type="ORF">C7I55_04500</name>
</gene>